<protein>
    <submittedName>
        <fullName evidence="2">Uncharacterized protein</fullName>
    </submittedName>
</protein>
<sequence>MLTFETTKHTVKVEIKKAEPRDSNKMGDGLPNWGPPQGGPPMGMGGVEIKKAEPRDSNKMGDGLPNWGPPQGGPPMGMGGAMVLHRVLEDTKVGAHPLDHRASRCHHLSGAPTMVDHHNSKDMALMITLTRSFGSPQAIEYPLLRLLQNKDDDCLQ</sequence>
<gene>
    <name evidence="2" type="ORF">TBIB3V08_LOCUS6700</name>
</gene>
<evidence type="ECO:0000256" key="1">
    <source>
        <dbReference type="SAM" id="MobiDB-lite"/>
    </source>
</evidence>
<name>A0A7R9EZM7_9NEOP</name>
<feature type="compositionally biased region" description="Basic and acidic residues" evidence="1">
    <location>
        <begin position="48"/>
        <end position="59"/>
    </location>
</feature>
<proteinExistence type="predicted"/>
<evidence type="ECO:0000313" key="2">
    <source>
        <dbReference type="EMBL" id="CAD7444320.1"/>
    </source>
</evidence>
<feature type="region of interest" description="Disordered" evidence="1">
    <location>
        <begin position="17"/>
        <end position="79"/>
    </location>
</feature>
<dbReference type="EMBL" id="OD566589">
    <property type="protein sequence ID" value="CAD7444320.1"/>
    <property type="molecule type" value="Genomic_DNA"/>
</dbReference>
<accession>A0A7R9EZM7</accession>
<reference evidence="2" key="1">
    <citation type="submission" date="2020-11" db="EMBL/GenBank/DDBJ databases">
        <authorList>
            <person name="Tran Van P."/>
        </authorList>
    </citation>
    <scope>NUCLEOTIDE SEQUENCE</scope>
</reference>
<dbReference type="AlphaFoldDB" id="A0A7R9EZM7"/>
<organism evidence="2">
    <name type="scientific">Timema bartmani</name>
    <dbReference type="NCBI Taxonomy" id="61472"/>
    <lineage>
        <taxon>Eukaryota</taxon>
        <taxon>Metazoa</taxon>
        <taxon>Ecdysozoa</taxon>
        <taxon>Arthropoda</taxon>
        <taxon>Hexapoda</taxon>
        <taxon>Insecta</taxon>
        <taxon>Pterygota</taxon>
        <taxon>Neoptera</taxon>
        <taxon>Polyneoptera</taxon>
        <taxon>Phasmatodea</taxon>
        <taxon>Timematodea</taxon>
        <taxon>Timematoidea</taxon>
        <taxon>Timematidae</taxon>
        <taxon>Timema</taxon>
    </lineage>
</organism>